<evidence type="ECO:0000256" key="4">
    <source>
        <dbReference type="ARBA" id="ARBA00022475"/>
    </source>
</evidence>
<keyword evidence="8" id="KW-0418">Kinase</keyword>
<keyword evidence="10" id="KW-0902">Two-component regulatory system</keyword>
<dbReference type="CDD" id="cd00130">
    <property type="entry name" value="PAS"/>
    <property type="match status" value="1"/>
</dbReference>
<evidence type="ECO:0000256" key="5">
    <source>
        <dbReference type="ARBA" id="ARBA00022553"/>
    </source>
</evidence>
<dbReference type="Gene3D" id="3.30.565.10">
    <property type="entry name" value="Histidine kinase-like ATPase, C-terminal domain"/>
    <property type="match status" value="1"/>
</dbReference>
<evidence type="ECO:0000256" key="6">
    <source>
        <dbReference type="ARBA" id="ARBA00022679"/>
    </source>
</evidence>
<dbReference type="InterPro" id="IPR003594">
    <property type="entry name" value="HATPase_dom"/>
</dbReference>
<evidence type="ECO:0000259" key="14">
    <source>
        <dbReference type="PROSITE" id="PS50109"/>
    </source>
</evidence>
<dbReference type="PROSITE" id="PS50109">
    <property type="entry name" value="HIS_KIN"/>
    <property type="match status" value="1"/>
</dbReference>
<dbReference type="NCBIfam" id="TIGR00229">
    <property type="entry name" value="sensory_box"/>
    <property type="match status" value="1"/>
</dbReference>
<keyword evidence="11 13" id="KW-0472">Membrane</keyword>
<feature type="domain" description="PAS" evidence="15">
    <location>
        <begin position="221"/>
        <end position="270"/>
    </location>
</feature>
<dbReference type="CDD" id="cd00082">
    <property type="entry name" value="HisKA"/>
    <property type="match status" value="1"/>
</dbReference>
<keyword evidence="17" id="KW-1185">Reference proteome</keyword>
<evidence type="ECO:0000313" key="16">
    <source>
        <dbReference type="EMBL" id="MST56129.1"/>
    </source>
</evidence>
<name>A0A6L5YD93_9BACT</name>
<dbReference type="SUPFAM" id="SSF47384">
    <property type="entry name" value="Homodimeric domain of signal transducing histidine kinase"/>
    <property type="match status" value="1"/>
</dbReference>
<evidence type="ECO:0000256" key="1">
    <source>
        <dbReference type="ARBA" id="ARBA00000085"/>
    </source>
</evidence>
<dbReference type="GO" id="GO:0006355">
    <property type="term" value="P:regulation of DNA-templated transcription"/>
    <property type="evidence" value="ECO:0007669"/>
    <property type="project" value="InterPro"/>
</dbReference>
<evidence type="ECO:0000256" key="8">
    <source>
        <dbReference type="ARBA" id="ARBA00022777"/>
    </source>
</evidence>
<feature type="coiled-coil region" evidence="12">
    <location>
        <begin position="201"/>
        <end position="235"/>
    </location>
</feature>
<dbReference type="RefSeq" id="WP_154529214.1">
    <property type="nucleotide sequence ID" value="NZ_VUNH01000009.1"/>
</dbReference>
<dbReference type="GO" id="GO:0004721">
    <property type="term" value="F:phosphoprotein phosphatase activity"/>
    <property type="evidence" value="ECO:0007669"/>
    <property type="project" value="TreeGrafter"/>
</dbReference>
<keyword evidence="7" id="KW-0547">Nucleotide-binding</keyword>
<dbReference type="Pfam" id="PF02518">
    <property type="entry name" value="HATPase_c"/>
    <property type="match status" value="1"/>
</dbReference>
<dbReference type="SUPFAM" id="SSF55785">
    <property type="entry name" value="PYP-like sensor domain (PAS domain)"/>
    <property type="match status" value="1"/>
</dbReference>
<evidence type="ECO:0000256" key="3">
    <source>
        <dbReference type="ARBA" id="ARBA00012438"/>
    </source>
</evidence>
<evidence type="ECO:0000256" key="13">
    <source>
        <dbReference type="SAM" id="Phobius"/>
    </source>
</evidence>
<dbReference type="FunFam" id="1.10.287.130:FF:000008">
    <property type="entry name" value="Two-component sensor histidine kinase"/>
    <property type="match status" value="1"/>
</dbReference>
<keyword evidence="13" id="KW-1133">Transmembrane helix</keyword>
<feature type="domain" description="Histidine kinase" evidence="14">
    <location>
        <begin position="342"/>
        <end position="557"/>
    </location>
</feature>
<dbReference type="InterPro" id="IPR003661">
    <property type="entry name" value="HisK_dim/P_dom"/>
</dbReference>
<keyword evidence="13" id="KW-0812">Transmembrane</keyword>
<evidence type="ECO:0000256" key="12">
    <source>
        <dbReference type="SAM" id="Coils"/>
    </source>
</evidence>
<dbReference type="InterPro" id="IPR000014">
    <property type="entry name" value="PAS"/>
</dbReference>
<dbReference type="InterPro" id="IPR036097">
    <property type="entry name" value="HisK_dim/P_sf"/>
</dbReference>
<evidence type="ECO:0000256" key="9">
    <source>
        <dbReference type="ARBA" id="ARBA00022840"/>
    </source>
</evidence>
<comment type="catalytic activity">
    <reaction evidence="1">
        <text>ATP + protein L-histidine = ADP + protein N-phospho-L-histidine.</text>
        <dbReference type="EC" id="2.7.13.3"/>
    </reaction>
</comment>
<comment type="subcellular location">
    <subcellularLocation>
        <location evidence="2">Cell membrane</location>
    </subcellularLocation>
</comment>
<evidence type="ECO:0000259" key="15">
    <source>
        <dbReference type="PROSITE" id="PS50112"/>
    </source>
</evidence>
<feature type="transmembrane region" description="Helical" evidence="13">
    <location>
        <begin position="6"/>
        <end position="25"/>
    </location>
</feature>
<dbReference type="Gene3D" id="1.10.287.130">
    <property type="match status" value="1"/>
</dbReference>
<reference evidence="16 17" key="1">
    <citation type="submission" date="2019-08" db="EMBL/GenBank/DDBJ databases">
        <title>In-depth cultivation of the pig gut microbiome towards novel bacterial diversity and tailored functional studies.</title>
        <authorList>
            <person name="Wylensek D."/>
            <person name="Hitch T.C.A."/>
            <person name="Clavel T."/>
        </authorList>
    </citation>
    <scope>NUCLEOTIDE SEQUENCE [LARGE SCALE GENOMIC DNA]</scope>
    <source>
        <strain evidence="16 17">SM-530-WT-4B</strain>
    </source>
</reference>
<accession>A0A6L5YD93</accession>
<dbReference type="InterPro" id="IPR035965">
    <property type="entry name" value="PAS-like_dom_sf"/>
</dbReference>
<dbReference type="SMART" id="SM00091">
    <property type="entry name" value="PAS"/>
    <property type="match status" value="1"/>
</dbReference>
<keyword evidence="5" id="KW-0597">Phosphoprotein</keyword>
<dbReference type="SMART" id="SM00387">
    <property type="entry name" value="HATPase_c"/>
    <property type="match status" value="1"/>
</dbReference>
<dbReference type="AlphaFoldDB" id="A0A6L5YD93"/>
<dbReference type="InterPro" id="IPR036890">
    <property type="entry name" value="HATPase_C_sf"/>
</dbReference>
<dbReference type="Pfam" id="PF00512">
    <property type="entry name" value="HisKA"/>
    <property type="match status" value="1"/>
</dbReference>
<dbReference type="SMART" id="SM00388">
    <property type="entry name" value="HisKA"/>
    <property type="match status" value="1"/>
</dbReference>
<keyword evidence="9" id="KW-0067">ATP-binding</keyword>
<dbReference type="GO" id="GO:0005524">
    <property type="term" value="F:ATP binding"/>
    <property type="evidence" value="ECO:0007669"/>
    <property type="project" value="UniProtKB-KW"/>
</dbReference>
<dbReference type="InterPro" id="IPR050351">
    <property type="entry name" value="BphY/WalK/GraS-like"/>
</dbReference>
<evidence type="ECO:0000313" key="17">
    <source>
        <dbReference type="Proteomes" id="UP000473699"/>
    </source>
</evidence>
<comment type="caution">
    <text evidence="16">The sequence shown here is derived from an EMBL/GenBank/DDBJ whole genome shotgun (WGS) entry which is preliminary data.</text>
</comment>
<dbReference type="Pfam" id="PF00989">
    <property type="entry name" value="PAS"/>
    <property type="match status" value="1"/>
</dbReference>
<dbReference type="PROSITE" id="PS50112">
    <property type="entry name" value="PAS"/>
    <property type="match status" value="1"/>
</dbReference>
<dbReference type="InterPro" id="IPR005467">
    <property type="entry name" value="His_kinase_dom"/>
</dbReference>
<dbReference type="Gene3D" id="3.30.450.20">
    <property type="entry name" value="PAS domain"/>
    <property type="match status" value="1"/>
</dbReference>
<dbReference type="EC" id="2.7.13.3" evidence="3"/>
<dbReference type="PRINTS" id="PR00344">
    <property type="entry name" value="BCTRLSENSOR"/>
</dbReference>
<evidence type="ECO:0000256" key="7">
    <source>
        <dbReference type="ARBA" id="ARBA00022741"/>
    </source>
</evidence>
<gene>
    <name evidence="16" type="ORF">FYJ74_08810</name>
</gene>
<dbReference type="GO" id="GO:0005886">
    <property type="term" value="C:plasma membrane"/>
    <property type="evidence" value="ECO:0007669"/>
    <property type="project" value="UniProtKB-SubCell"/>
</dbReference>
<organism evidence="16 17">
    <name type="scientific">Pyramidobacter porci</name>
    <dbReference type="NCBI Taxonomy" id="2605789"/>
    <lineage>
        <taxon>Bacteria</taxon>
        <taxon>Thermotogati</taxon>
        <taxon>Synergistota</taxon>
        <taxon>Synergistia</taxon>
        <taxon>Synergistales</taxon>
        <taxon>Dethiosulfovibrionaceae</taxon>
        <taxon>Pyramidobacter</taxon>
    </lineage>
</organism>
<dbReference type="PANTHER" id="PTHR45453:SF1">
    <property type="entry name" value="PHOSPHATE REGULON SENSOR PROTEIN PHOR"/>
    <property type="match status" value="1"/>
</dbReference>
<dbReference type="FunFam" id="3.30.565.10:FF:000006">
    <property type="entry name" value="Sensor histidine kinase WalK"/>
    <property type="match status" value="1"/>
</dbReference>
<feature type="transmembrane region" description="Helical" evidence="13">
    <location>
        <begin position="150"/>
        <end position="173"/>
    </location>
</feature>
<dbReference type="GO" id="GO:0016036">
    <property type="term" value="P:cellular response to phosphate starvation"/>
    <property type="evidence" value="ECO:0007669"/>
    <property type="project" value="TreeGrafter"/>
</dbReference>
<proteinExistence type="predicted"/>
<evidence type="ECO:0000256" key="2">
    <source>
        <dbReference type="ARBA" id="ARBA00004236"/>
    </source>
</evidence>
<dbReference type="SUPFAM" id="SSF55874">
    <property type="entry name" value="ATPase domain of HSP90 chaperone/DNA topoisomerase II/histidine kinase"/>
    <property type="match status" value="1"/>
</dbReference>
<dbReference type="EMBL" id="VUNH01000009">
    <property type="protein sequence ID" value="MST56129.1"/>
    <property type="molecule type" value="Genomic_DNA"/>
</dbReference>
<evidence type="ECO:0000256" key="10">
    <source>
        <dbReference type="ARBA" id="ARBA00023012"/>
    </source>
</evidence>
<dbReference type="CDD" id="cd00075">
    <property type="entry name" value="HATPase"/>
    <property type="match status" value="1"/>
</dbReference>
<keyword evidence="4" id="KW-1003">Cell membrane</keyword>
<evidence type="ECO:0000256" key="11">
    <source>
        <dbReference type="ARBA" id="ARBA00023136"/>
    </source>
</evidence>
<dbReference type="GO" id="GO:0000155">
    <property type="term" value="F:phosphorelay sensor kinase activity"/>
    <property type="evidence" value="ECO:0007669"/>
    <property type="project" value="InterPro"/>
</dbReference>
<protein>
    <recommendedName>
        <fullName evidence="3">histidine kinase</fullName>
        <ecNumber evidence="3">2.7.13.3</ecNumber>
    </recommendedName>
</protein>
<keyword evidence="6" id="KW-0808">Transferase</keyword>
<dbReference type="InterPro" id="IPR004358">
    <property type="entry name" value="Sig_transdc_His_kin-like_C"/>
</dbReference>
<keyword evidence="12" id="KW-0175">Coiled coil</keyword>
<dbReference type="InterPro" id="IPR013767">
    <property type="entry name" value="PAS_fold"/>
</dbReference>
<sequence length="561" mass="61564">MQRRIFWSIFLTALAAVFIVGLFTARASYKSIDARVAEELRAEARSVAATLPLLRNAEEYLSALPDSRRVTLISADGQVLYDNHAPSGAMENHRARPEVQEALRSGRGESYRYSDTLTEKTHYCAVRLDDGRILRVAVTRGTTAGLARRVVFPLTVTAALTALLALFLSRALARGITAPITRLNLAEPLENDAYDELTPLLLRLENQNETLRSQLDELENQRRELAAVTENMREGLLHVDKEGTVLAINRSAARIFAVDPAQYVGQNILLVSRSAELHSVVQAAQAGRNGEALLDVGGRVYRLLSTPVTVAGEQKQAGMVVLLLDVTARQQAERQRREFTANVSHELRTPLTSIAGYSEIMASGLAKPEDLRGFAEKIHGEASRLIALVNDIMELSKLDEKAALPPRENVDLFDLCEKILPRLKPEAESRKVLIELTGRRACVWGVRPLLDEMAFNLIENAVKYNREGGSVLVDVAEGNETVALTVQDTGIGIPPEHQDRVFERFYRVDKSHSKETGGTGLGLAIVKHAAAIHGASVELSSAPDSGSCFTVIFDKEFHAPA</sequence>
<dbReference type="PANTHER" id="PTHR45453">
    <property type="entry name" value="PHOSPHATE REGULON SENSOR PROTEIN PHOR"/>
    <property type="match status" value="1"/>
</dbReference>
<dbReference type="Proteomes" id="UP000473699">
    <property type="component" value="Unassembled WGS sequence"/>
</dbReference>